<feature type="domain" description="CAAX prenyl protease 2/Lysostaphin resistance protein A-like" evidence="2">
    <location>
        <begin position="185"/>
        <end position="283"/>
    </location>
</feature>
<protein>
    <submittedName>
        <fullName evidence="3">Lysostaphin resistance A-like protein</fullName>
    </submittedName>
</protein>
<keyword evidence="1" id="KW-0812">Transmembrane</keyword>
<sequence length="291" mass="30505">MAPPASPTVPATPPRQAFTGMGLAVFVAAYAWLVATGTTSITGSADPGASGMSLWAALLPPLAATALARLVPPRVEPPQPLAALPVARLRREASVLVAAALAMACLAPFASRAGLLYPAAKIVVLLAVPLVAFRLLRGDGPVARAIPAPVTWLAPLPAVVAWFLLSQVGPLAVPLTQELPDPVVLVIGSLITLLTASVLEEVFYRGWLQTRLEALYGRWPAVLGSSLLFALMHTSHVRPDALLPGLAGIVAFQGVFGLMLGYLWSRYRNIWAITLIHVISNLVLVPLLLGG</sequence>
<name>A0ABW7ZVA8_9ACTN</name>
<evidence type="ECO:0000313" key="3">
    <source>
        <dbReference type="EMBL" id="MFI7438454.1"/>
    </source>
</evidence>
<feature type="transmembrane region" description="Helical" evidence="1">
    <location>
        <begin position="21"/>
        <end position="41"/>
    </location>
</feature>
<feature type="transmembrane region" description="Helical" evidence="1">
    <location>
        <begin position="241"/>
        <end position="263"/>
    </location>
</feature>
<dbReference type="PANTHER" id="PTHR43592">
    <property type="entry name" value="CAAX AMINO TERMINAL PROTEASE"/>
    <property type="match status" value="1"/>
</dbReference>
<keyword evidence="4" id="KW-1185">Reference proteome</keyword>
<dbReference type="InterPro" id="IPR003675">
    <property type="entry name" value="Rce1/LyrA-like_dom"/>
</dbReference>
<dbReference type="Pfam" id="PF02517">
    <property type="entry name" value="Rce1-like"/>
    <property type="match status" value="1"/>
</dbReference>
<accession>A0ABW7ZVA8</accession>
<keyword evidence="1" id="KW-1133">Transmembrane helix</keyword>
<proteinExistence type="predicted"/>
<organism evidence="3 4">
    <name type="scientific">Nonomuraea indica</name>
    <dbReference type="NCBI Taxonomy" id="1581193"/>
    <lineage>
        <taxon>Bacteria</taxon>
        <taxon>Bacillati</taxon>
        <taxon>Actinomycetota</taxon>
        <taxon>Actinomycetes</taxon>
        <taxon>Streptosporangiales</taxon>
        <taxon>Streptosporangiaceae</taxon>
        <taxon>Nonomuraea</taxon>
    </lineage>
</organism>
<dbReference type="EMBL" id="JBITMB010000001">
    <property type="protein sequence ID" value="MFI7438454.1"/>
    <property type="molecule type" value="Genomic_DNA"/>
</dbReference>
<feature type="transmembrane region" description="Helical" evidence="1">
    <location>
        <begin position="270"/>
        <end position="289"/>
    </location>
</feature>
<comment type="caution">
    <text evidence="3">The sequence shown here is derived from an EMBL/GenBank/DDBJ whole genome shotgun (WGS) entry which is preliminary data.</text>
</comment>
<dbReference type="PANTHER" id="PTHR43592:SF15">
    <property type="entry name" value="CAAX AMINO TERMINAL PROTEASE FAMILY PROTEIN"/>
    <property type="match status" value="1"/>
</dbReference>
<feature type="transmembrane region" description="Helical" evidence="1">
    <location>
        <begin position="116"/>
        <end position="136"/>
    </location>
</feature>
<feature type="transmembrane region" description="Helical" evidence="1">
    <location>
        <begin position="216"/>
        <end position="235"/>
    </location>
</feature>
<feature type="transmembrane region" description="Helical" evidence="1">
    <location>
        <begin position="185"/>
        <end position="204"/>
    </location>
</feature>
<evidence type="ECO:0000256" key="1">
    <source>
        <dbReference type="SAM" id="Phobius"/>
    </source>
</evidence>
<dbReference type="RefSeq" id="WP_397017999.1">
    <property type="nucleotide sequence ID" value="NZ_JBITMB010000001.1"/>
</dbReference>
<feature type="transmembrane region" description="Helical" evidence="1">
    <location>
        <begin position="148"/>
        <end position="165"/>
    </location>
</feature>
<reference evidence="3 4" key="1">
    <citation type="submission" date="2024-10" db="EMBL/GenBank/DDBJ databases">
        <title>The Natural Products Discovery Center: Release of the First 8490 Sequenced Strains for Exploring Actinobacteria Biosynthetic Diversity.</title>
        <authorList>
            <person name="Kalkreuter E."/>
            <person name="Kautsar S.A."/>
            <person name="Yang D."/>
            <person name="Bader C.D."/>
            <person name="Teijaro C.N."/>
            <person name="Fluegel L."/>
            <person name="Davis C.M."/>
            <person name="Simpson J.R."/>
            <person name="Lauterbach L."/>
            <person name="Steele A.D."/>
            <person name="Gui C."/>
            <person name="Meng S."/>
            <person name="Li G."/>
            <person name="Viehrig K."/>
            <person name="Ye F."/>
            <person name="Su P."/>
            <person name="Kiefer A.F."/>
            <person name="Nichols A."/>
            <person name="Cepeda A.J."/>
            <person name="Yan W."/>
            <person name="Fan B."/>
            <person name="Jiang Y."/>
            <person name="Adhikari A."/>
            <person name="Zheng C.-J."/>
            <person name="Schuster L."/>
            <person name="Cowan T.M."/>
            <person name="Smanski M.J."/>
            <person name="Chevrette M.G."/>
            <person name="De Carvalho L.P.S."/>
            <person name="Shen B."/>
        </authorList>
    </citation>
    <scope>NUCLEOTIDE SEQUENCE [LARGE SCALE GENOMIC DNA]</scope>
    <source>
        <strain evidence="3 4">NPDC049503</strain>
    </source>
</reference>
<feature type="transmembrane region" description="Helical" evidence="1">
    <location>
        <begin position="93"/>
        <end position="110"/>
    </location>
</feature>
<evidence type="ECO:0000313" key="4">
    <source>
        <dbReference type="Proteomes" id="UP001612928"/>
    </source>
</evidence>
<gene>
    <name evidence="3" type="ORF">ACIBP5_00640</name>
</gene>
<keyword evidence="1" id="KW-0472">Membrane</keyword>
<dbReference type="Proteomes" id="UP001612928">
    <property type="component" value="Unassembled WGS sequence"/>
</dbReference>
<evidence type="ECO:0000259" key="2">
    <source>
        <dbReference type="Pfam" id="PF02517"/>
    </source>
</evidence>